<sequence>PLDVVLFKPLSTAYSTELTSHLHRSQGLIPITKGDFFPLFWRASWQSSITPEIVLKAFESTGIWPIDLEVILKCYTDVTSAE</sequence>
<keyword evidence="2" id="KW-1185">Reference proteome</keyword>
<evidence type="ECO:0000313" key="1">
    <source>
        <dbReference type="EMBL" id="KAF2829195.1"/>
    </source>
</evidence>
<dbReference type="AlphaFoldDB" id="A0A6A7A9A8"/>
<dbReference type="OrthoDB" id="3795213at2759"/>
<proteinExistence type="predicted"/>
<dbReference type="EMBL" id="MU006221">
    <property type="protein sequence ID" value="KAF2829195.1"/>
    <property type="molecule type" value="Genomic_DNA"/>
</dbReference>
<feature type="non-terminal residue" evidence="1">
    <location>
        <position position="82"/>
    </location>
</feature>
<reference evidence="1" key="1">
    <citation type="journal article" date="2020" name="Stud. Mycol.">
        <title>101 Dothideomycetes genomes: a test case for predicting lifestyles and emergence of pathogens.</title>
        <authorList>
            <person name="Haridas S."/>
            <person name="Albert R."/>
            <person name="Binder M."/>
            <person name="Bloem J."/>
            <person name="Labutti K."/>
            <person name="Salamov A."/>
            <person name="Andreopoulos B."/>
            <person name="Baker S."/>
            <person name="Barry K."/>
            <person name="Bills G."/>
            <person name="Bluhm B."/>
            <person name="Cannon C."/>
            <person name="Castanera R."/>
            <person name="Culley D."/>
            <person name="Daum C."/>
            <person name="Ezra D."/>
            <person name="Gonzalez J."/>
            <person name="Henrissat B."/>
            <person name="Kuo A."/>
            <person name="Liang C."/>
            <person name="Lipzen A."/>
            <person name="Lutzoni F."/>
            <person name="Magnuson J."/>
            <person name="Mondo S."/>
            <person name="Nolan M."/>
            <person name="Ohm R."/>
            <person name="Pangilinan J."/>
            <person name="Park H.-J."/>
            <person name="Ramirez L."/>
            <person name="Alfaro M."/>
            <person name="Sun H."/>
            <person name="Tritt A."/>
            <person name="Yoshinaga Y."/>
            <person name="Zwiers L.-H."/>
            <person name="Turgeon B."/>
            <person name="Goodwin S."/>
            <person name="Spatafora J."/>
            <person name="Crous P."/>
            <person name="Grigoriev I."/>
        </authorList>
    </citation>
    <scope>NUCLEOTIDE SEQUENCE</scope>
    <source>
        <strain evidence="1">CBS 113818</strain>
    </source>
</reference>
<evidence type="ECO:0000313" key="2">
    <source>
        <dbReference type="Proteomes" id="UP000799424"/>
    </source>
</evidence>
<accession>A0A6A7A9A8</accession>
<gene>
    <name evidence="1" type="ORF">CC86DRAFT_258656</name>
</gene>
<feature type="non-terminal residue" evidence="1">
    <location>
        <position position="1"/>
    </location>
</feature>
<protein>
    <submittedName>
        <fullName evidence="1">Uncharacterized protein</fullName>
    </submittedName>
</protein>
<name>A0A6A7A9A8_9PLEO</name>
<organism evidence="1 2">
    <name type="scientific">Ophiobolus disseminans</name>
    <dbReference type="NCBI Taxonomy" id="1469910"/>
    <lineage>
        <taxon>Eukaryota</taxon>
        <taxon>Fungi</taxon>
        <taxon>Dikarya</taxon>
        <taxon>Ascomycota</taxon>
        <taxon>Pezizomycotina</taxon>
        <taxon>Dothideomycetes</taxon>
        <taxon>Pleosporomycetidae</taxon>
        <taxon>Pleosporales</taxon>
        <taxon>Pleosporineae</taxon>
        <taxon>Phaeosphaeriaceae</taxon>
        <taxon>Ophiobolus</taxon>
    </lineage>
</organism>
<dbReference type="Proteomes" id="UP000799424">
    <property type="component" value="Unassembled WGS sequence"/>
</dbReference>